<keyword evidence="1" id="KW-0175">Coiled coil</keyword>
<evidence type="ECO:0000313" key="3">
    <source>
        <dbReference type="Proteomes" id="UP000443582"/>
    </source>
</evidence>
<keyword evidence="3" id="KW-1185">Reference proteome</keyword>
<name>A0ABY0IF83_9BACT</name>
<proteinExistence type="predicted"/>
<dbReference type="Proteomes" id="UP000443582">
    <property type="component" value="Unassembled WGS sequence"/>
</dbReference>
<evidence type="ECO:0000256" key="1">
    <source>
        <dbReference type="SAM" id="Coils"/>
    </source>
</evidence>
<feature type="coiled-coil region" evidence="1">
    <location>
        <begin position="172"/>
        <end position="199"/>
    </location>
</feature>
<comment type="caution">
    <text evidence="2">The sequence shown here is derived from an EMBL/GenBank/DDBJ whole genome shotgun (WGS) entry which is preliminary data.</text>
</comment>
<reference evidence="3" key="1">
    <citation type="journal article" date="2019" name="Int. J. Syst. Evol. Microbiol.">
        <title>Halobacteriovorax valvorus sp. nov., a novel prokaryotic predator isolated from coastal seawater of China.</title>
        <authorList>
            <person name="Chen M.-X."/>
        </authorList>
    </citation>
    <scope>NUCLEOTIDE SEQUENCE [LARGE SCALE GENOMIC DNA]</scope>
    <source>
        <strain evidence="3">BL9</strain>
    </source>
</reference>
<evidence type="ECO:0000313" key="2">
    <source>
        <dbReference type="EMBL" id="RZF20748.1"/>
    </source>
</evidence>
<gene>
    <name evidence="2" type="ORF">DAY19_12240</name>
</gene>
<dbReference type="RefSeq" id="WP_133296966.1">
    <property type="nucleotide sequence ID" value="NZ_QDKL01000003.1"/>
</dbReference>
<protein>
    <submittedName>
        <fullName evidence="2">Uncharacterized protein</fullName>
    </submittedName>
</protein>
<dbReference type="EMBL" id="QDKL01000003">
    <property type="protein sequence ID" value="RZF20748.1"/>
    <property type="molecule type" value="Genomic_DNA"/>
</dbReference>
<sequence length="582" mass="67827">MSTNANANTAIKREILESKRASSKILSRLRQVARHNKGFLHEEETQEAYHFYWNIHSKIKNLHKRALKKGELGKDDDGNYSDELAYKELDDFIQYVGKYIITFLELEGYKRLPSSRKLLVSQIANSVETLIQYLKEDGYNISIPADILDGLKKLGKVYKKQEEFLALKEELLGDYFEALDLLEEELYKLEDNLKQFIKRAIGPRRERRHRIYTDESYPYLKFKRLADSIADDLEDFDINDLGEYEEISKQVLDLQHLVKLTKANNKNTKVLLNRVNILFNRFSLEAAKVNSKLRPTKIETDLGIKSVEYKYYRATQVCSLLGGPGNILLRKSIESDIDLFEDFSPRTSGAIKLVEFLKFNDRQLDFRHAEIITDIERDTRITSMGFYPLSFNWGKDEEDKMPPFLEIKKGYRRCDSSGCDTYNDYRTNFAWMSVNASSAKKVTKRKEKALKKVDKKEKYSKLGVCSDFVNWAFGNVISSNWNQIPIIRNLIQIVYPPEGLQTPDNLYESYMTDVVCEVEKRRLKYPQYVNAHNLKEQILRDMNSSNEAISVHAKNSLNELVKKGIIDKDLNLKYDVIEFETK</sequence>
<organism evidence="2 3">
    <name type="scientific">Halobacteriovorax vibrionivorans</name>
    <dbReference type="NCBI Taxonomy" id="2152716"/>
    <lineage>
        <taxon>Bacteria</taxon>
        <taxon>Pseudomonadati</taxon>
        <taxon>Bdellovibrionota</taxon>
        <taxon>Bacteriovoracia</taxon>
        <taxon>Bacteriovoracales</taxon>
        <taxon>Halobacteriovoraceae</taxon>
        <taxon>Halobacteriovorax</taxon>
    </lineage>
</organism>
<accession>A0ABY0IF83</accession>